<dbReference type="Pfam" id="PF07726">
    <property type="entry name" value="AAA_3"/>
    <property type="match status" value="1"/>
</dbReference>
<feature type="compositionally biased region" description="Polar residues" evidence="1">
    <location>
        <begin position="61"/>
        <end position="73"/>
    </location>
</feature>
<sequence length="414" mass="44036">MSNQPDPSGVGAVGAGNGSFPPPVPPVPQPSAAPTPPPAAAPPTRSGTGRRARTAAVGSTPDTDYPSTQSLPSSAELEREAERTSRSNASPRADVERAGELLGRVSDIFSQRVVGQEQLRLALVSSLIAGGHILLESVPGLAKTTAAQTLAAAVSGTFHRIQCTPDLMPNDIVGTQVLNYATGEMTTQLGPVHANIVLLDEINRSSAKTQSAMLEAMQERQTSIGGVIYPLPQPFMVMATQNPIEEEGTYVLPEAQMDRFLMKEVLTYPKPAEEADVLDRISNGAFEEPIRTRPISTEDVEWLAGAVERVYVDPVIKQYIVALVNTSRGGGPRPIPGLERHVRVGASPRGGIALMKIAQAVALQAGRTYVTPDDVRLLRYGVLRHRLVLTYDALADDIAPESIIDAIFAAVPTP</sequence>
<protein>
    <submittedName>
        <fullName evidence="4">ATPase, AAA</fullName>
    </submittedName>
</protein>
<dbReference type="PANTHER" id="PTHR42759">
    <property type="entry name" value="MOXR FAMILY PROTEIN"/>
    <property type="match status" value="1"/>
</dbReference>
<evidence type="ECO:0000313" key="4">
    <source>
        <dbReference type="EMBL" id="CED91723.1"/>
    </source>
</evidence>
<feature type="domain" description="ATPase AAA-3" evidence="2">
    <location>
        <begin position="132"/>
        <end position="262"/>
    </location>
</feature>
<feature type="region of interest" description="Disordered" evidence="1">
    <location>
        <begin position="1"/>
        <end position="95"/>
    </location>
</feature>
<evidence type="ECO:0000259" key="2">
    <source>
        <dbReference type="Pfam" id="PF07726"/>
    </source>
</evidence>
<dbReference type="GO" id="GO:0016887">
    <property type="term" value="F:ATP hydrolysis activity"/>
    <property type="evidence" value="ECO:0007669"/>
    <property type="project" value="InterPro"/>
</dbReference>
<proteinExistence type="predicted"/>
<reference evidence="4" key="1">
    <citation type="submission" date="2014-07" db="EMBL/GenBank/DDBJ databases">
        <authorList>
            <person name="Zhang J.E."/>
            <person name="Yang H."/>
            <person name="Guo J."/>
            <person name="Deng Z."/>
            <person name="Luo H."/>
            <person name="Luo M."/>
            <person name="Zhao B."/>
        </authorList>
    </citation>
    <scope>NUCLEOTIDE SEQUENCE</scope>
    <source>
        <strain evidence="4">AM4</strain>
    </source>
</reference>
<dbReference type="GO" id="GO:0005524">
    <property type="term" value="F:ATP binding"/>
    <property type="evidence" value="ECO:0007669"/>
    <property type="project" value="InterPro"/>
</dbReference>
<dbReference type="InterPro" id="IPR027417">
    <property type="entry name" value="P-loop_NTPase"/>
</dbReference>
<name>A0A1L7RRC5_9ACTO</name>
<dbReference type="Gene3D" id="3.40.50.300">
    <property type="entry name" value="P-loop containing nucleotide triphosphate hydrolases"/>
    <property type="match status" value="1"/>
</dbReference>
<dbReference type="InterPro" id="IPR050764">
    <property type="entry name" value="CbbQ/NirQ/NorQ/GpvN"/>
</dbReference>
<feature type="domain" description="ChlI/MoxR AAA lid" evidence="3">
    <location>
        <begin position="341"/>
        <end position="406"/>
    </location>
</feature>
<dbReference type="Gene3D" id="1.10.8.80">
    <property type="entry name" value="Magnesium chelatase subunit I, C-Terminal domain"/>
    <property type="match status" value="1"/>
</dbReference>
<dbReference type="PANTHER" id="PTHR42759:SF1">
    <property type="entry name" value="MAGNESIUM-CHELATASE SUBUNIT CHLD"/>
    <property type="match status" value="1"/>
</dbReference>
<evidence type="ECO:0000256" key="1">
    <source>
        <dbReference type="SAM" id="MobiDB-lite"/>
    </source>
</evidence>
<dbReference type="RefSeq" id="WP_210580690.1">
    <property type="nucleotide sequence ID" value="NZ_LK995520.1"/>
</dbReference>
<dbReference type="Pfam" id="PF17863">
    <property type="entry name" value="AAA_lid_2"/>
    <property type="match status" value="1"/>
</dbReference>
<dbReference type="InterPro" id="IPR011703">
    <property type="entry name" value="ATPase_AAA-3"/>
</dbReference>
<dbReference type="SUPFAM" id="SSF52540">
    <property type="entry name" value="P-loop containing nucleoside triphosphate hydrolases"/>
    <property type="match status" value="1"/>
</dbReference>
<feature type="compositionally biased region" description="Basic and acidic residues" evidence="1">
    <location>
        <begin position="76"/>
        <end position="85"/>
    </location>
</feature>
<dbReference type="InterPro" id="IPR041628">
    <property type="entry name" value="ChlI/MoxR_AAA_lid"/>
</dbReference>
<gene>
    <name evidence="4" type="ORF">AAM4_1891</name>
</gene>
<accession>A0A1L7RRC5</accession>
<evidence type="ECO:0000259" key="3">
    <source>
        <dbReference type="Pfam" id="PF17863"/>
    </source>
</evidence>
<dbReference type="AlphaFoldDB" id="A0A1L7RRC5"/>
<dbReference type="EMBL" id="LK995520">
    <property type="protein sequence ID" value="CED91723.1"/>
    <property type="molecule type" value="Genomic_DNA"/>
</dbReference>
<organism evidence="4">
    <name type="scientific">Actinomyces succiniciruminis</name>
    <dbReference type="NCBI Taxonomy" id="1522002"/>
    <lineage>
        <taxon>Bacteria</taxon>
        <taxon>Bacillati</taxon>
        <taxon>Actinomycetota</taxon>
        <taxon>Actinomycetes</taxon>
        <taxon>Actinomycetales</taxon>
        <taxon>Actinomycetaceae</taxon>
        <taxon>Actinomyces</taxon>
    </lineage>
</organism>
<feature type="compositionally biased region" description="Pro residues" evidence="1">
    <location>
        <begin position="20"/>
        <end position="41"/>
    </location>
</feature>